<proteinExistence type="predicted"/>
<dbReference type="GO" id="GO:0005634">
    <property type="term" value="C:nucleus"/>
    <property type="evidence" value="ECO:0000318"/>
    <property type="project" value="GO_Central"/>
</dbReference>
<dbReference type="AlphaFoldDB" id="D6WHD5"/>
<evidence type="ECO:0000313" key="2">
    <source>
        <dbReference type="Proteomes" id="UP000007266"/>
    </source>
</evidence>
<dbReference type="FunCoup" id="D6WHD5">
    <property type="interactions" value="507"/>
</dbReference>
<dbReference type="HOGENOM" id="CLU_048361_1_0_1"/>
<dbReference type="SUPFAM" id="SSF53335">
    <property type="entry name" value="S-adenosyl-L-methionine-dependent methyltransferases"/>
    <property type="match status" value="1"/>
</dbReference>
<dbReference type="InterPro" id="IPR029063">
    <property type="entry name" value="SAM-dependent_MTases_sf"/>
</dbReference>
<dbReference type="STRING" id="7070.D6WHD5"/>
<dbReference type="PhylomeDB" id="D6WHD5"/>
<sequence length="261" mass="29444">MVDKNNVVSKFKFRFPPPPPKVDADGDLIVSRKKSKEKTGVIEIEHSKSTVLGLVGLQIWRGALLLADWLLHNSATFKDKHYILELGSGVGLSSIVAGIFTPVFCTDINKGGLLKLIKGNVLRNVHLTKHPITVLELDFMSQVLPREIVTSIEKTPIVIAADVVYDDVITEAFVKTVGHILSKPPRRSVYVALEKRFVFTIADCDAVAPCYEHFIKCLEKLENIHKEEVPLDFPQYFHYDRVKELVLWKITSNFDEINNIP</sequence>
<reference evidence="1 2" key="2">
    <citation type="journal article" date="2010" name="Nucleic Acids Res.">
        <title>BeetleBase in 2010: revisions to provide comprehensive genomic information for Tribolium castaneum.</title>
        <authorList>
            <person name="Kim H.S."/>
            <person name="Murphy T."/>
            <person name="Xia J."/>
            <person name="Caragea D."/>
            <person name="Park Y."/>
            <person name="Beeman R.W."/>
            <person name="Lorenzen M.D."/>
            <person name="Butcher S."/>
            <person name="Manak J.R."/>
            <person name="Brown S.J."/>
        </authorList>
    </citation>
    <scope>GENOME REANNOTATION</scope>
    <source>
        <strain evidence="1 2">Georgia GA2</strain>
    </source>
</reference>
<dbReference type="PANTHER" id="PTHR23108:SF0">
    <property type="entry name" value="METHYLTRANSFERASE-LIKE PROTEIN 22"/>
    <property type="match status" value="1"/>
</dbReference>
<keyword evidence="2" id="KW-1185">Reference proteome</keyword>
<name>D6WHD5_TRICA</name>
<dbReference type="FunFam" id="3.40.50.150:FF:000313">
    <property type="entry name" value="methyltransferase-like protein 22"/>
    <property type="match status" value="1"/>
</dbReference>
<accession>D6WHD5</accession>
<organism evidence="1 2">
    <name type="scientific">Tribolium castaneum</name>
    <name type="common">Red flour beetle</name>
    <dbReference type="NCBI Taxonomy" id="7070"/>
    <lineage>
        <taxon>Eukaryota</taxon>
        <taxon>Metazoa</taxon>
        <taxon>Ecdysozoa</taxon>
        <taxon>Arthropoda</taxon>
        <taxon>Hexapoda</taxon>
        <taxon>Insecta</taxon>
        <taxon>Pterygota</taxon>
        <taxon>Neoptera</taxon>
        <taxon>Endopterygota</taxon>
        <taxon>Coleoptera</taxon>
        <taxon>Polyphaga</taxon>
        <taxon>Cucujiformia</taxon>
        <taxon>Tenebrionidae</taxon>
        <taxon>Tenebrionidae incertae sedis</taxon>
        <taxon>Tribolium</taxon>
    </lineage>
</organism>
<dbReference type="InterPro" id="IPR038899">
    <property type="entry name" value="METTL22"/>
</dbReference>
<reference evidence="1 2" key="1">
    <citation type="journal article" date="2008" name="Nature">
        <title>The genome of the model beetle and pest Tribolium castaneum.</title>
        <authorList>
            <consortium name="Tribolium Genome Sequencing Consortium"/>
            <person name="Richards S."/>
            <person name="Gibbs R.A."/>
            <person name="Weinstock G.M."/>
            <person name="Brown S.J."/>
            <person name="Denell R."/>
            <person name="Beeman R.W."/>
            <person name="Gibbs R."/>
            <person name="Beeman R.W."/>
            <person name="Brown S.J."/>
            <person name="Bucher G."/>
            <person name="Friedrich M."/>
            <person name="Grimmelikhuijzen C.J."/>
            <person name="Klingler M."/>
            <person name="Lorenzen M."/>
            <person name="Richards S."/>
            <person name="Roth S."/>
            <person name="Schroder R."/>
            <person name="Tautz D."/>
            <person name="Zdobnov E.M."/>
            <person name="Muzny D."/>
            <person name="Gibbs R.A."/>
            <person name="Weinstock G.M."/>
            <person name="Attaway T."/>
            <person name="Bell S."/>
            <person name="Buhay C.J."/>
            <person name="Chandrabose M.N."/>
            <person name="Chavez D."/>
            <person name="Clerk-Blankenburg K.P."/>
            <person name="Cree A."/>
            <person name="Dao M."/>
            <person name="Davis C."/>
            <person name="Chacko J."/>
            <person name="Dinh H."/>
            <person name="Dugan-Rocha S."/>
            <person name="Fowler G."/>
            <person name="Garner T.T."/>
            <person name="Garnes J."/>
            <person name="Gnirke A."/>
            <person name="Hawes A."/>
            <person name="Hernandez J."/>
            <person name="Hines S."/>
            <person name="Holder M."/>
            <person name="Hume J."/>
            <person name="Jhangiani S.N."/>
            <person name="Joshi V."/>
            <person name="Khan Z.M."/>
            <person name="Jackson L."/>
            <person name="Kovar C."/>
            <person name="Kowis A."/>
            <person name="Lee S."/>
            <person name="Lewis L.R."/>
            <person name="Margolis J."/>
            <person name="Morgan M."/>
            <person name="Nazareth L.V."/>
            <person name="Nguyen N."/>
            <person name="Okwuonu G."/>
            <person name="Parker D."/>
            <person name="Richards S."/>
            <person name="Ruiz S.J."/>
            <person name="Santibanez J."/>
            <person name="Savard J."/>
            <person name="Scherer S.E."/>
            <person name="Schneider B."/>
            <person name="Sodergren E."/>
            <person name="Tautz D."/>
            <person name="Vattahil S."/>
            <person name="Villasana D."/>
            <person name="White C.S."/>
            <person name="Wright R."/>
            <person name="Park Y."/>
            <person name="Beeman R.W."/>
            <person name="Lord J."/>
            <person name="Oppert B."/>
            <person name="Lorenzen M."/>
            <person name="Brown S."/>
            <person name="Wang L."/>
            <person name="Savard J."/>
            <person name="Tautz D."/>
            <person name="Richards S."/>
            <person name="Weinstock G."/>
            <person name="Gibbs R.A."/>
            <person name="Liu Y."/>
            <person name="Worley K."/>
            <person name="Weinstock G."/>
            <person name="Elsik C.G."/>
            <person name="Reese J.T."/>
            <person name="Elhaik E."/>
            <person name="Landan G."/>
            <person name="Graur D."/>
            <person name="Arensburger P."/>
            <person name="Atkinson P."/>
            <person name="Beeman R.W."/>
            <person name="Beidler J."/>
            <person name="Brown S.J."/>
            <person name="Demuth J.P."/>
            <person name="Drury D.W."/>
            <person name="Du Y.Z."/>
            <person name="Fujiwara H."/>
            <person name="Lorenzen M."/>
            <person name="Maselli V."/>
            <person name="Osanai M."/>
            <person name="Park Y."/>
            <person name="Robertson H.M."/>
            <person name="Tu Z."/>
            <person name="Wang J.J."/>
            <person name="Wang S."/>
            <person name="Richards S."/>
            <person name="Song H."/>
            <person name="Zhang L."/>
            <person name="Sodergren E."/>
            <person name="Werner D."/>
            <person name="Stanke M."/>
            <person name="Morgenstern B."/>
            <person name="Solovyev V."/>
            <person name="Kosarev P."/>
            <person name="Brown G."/>
            <person name="Chen H.C."/>
            <person name="Ermolaeva O."/>
            <person name="Hlavina W."/>
            <person name="Kapustin Y."/>
            <person name="Kiryutin B."/>
            <person name="Kitts P."/>
            <person name="Maglott D."/>
            <person name="Pruitt K."/>
            <person name="Sapojnikov V."/>
            <person name="Souvorov A."/>
            <person name="Mackey A.J."/>
            <person name="Waterhouse R.M."/>
            <person name="Wyder S."/>
            <person name="Zdobnov E.M."/>
            <person name="Zdobnov E.M."/>
            <person name="Wyder S."/>
            <person name="Kriventseva E.V."/>
            <person name="Kadowaki T."/>
            <person name="Bork P."/>
            <person name="Aranda M."/>
            <person name="Bao R."/>
            <person name="Beermann A."/>
            <person name="Berns N."/>
            <person name="Bolognesi R."/>
            <person name="Bonneton F."/>
            <person name="Bopp D."/>
            <person name="Brown S.J."/>
            <person name="Bucher G."/>
            <person name="Butts T."/>
            <person name="Chaumot A."/>
            <person name="Denell R.E."/>
            <person name="Ferrier D.E."/>
            <person name="Friedrich M."/>
            <person name="Gordon C.M."/>
            <person name="Jindra M."/>
            <person name="Klingler M."/>
            <person name="Lan Q."/>
            <person name="Lattorff H.M."/>
            <person name="Laudet V."/>
            <person name="von Levetsow C."/>
            <person name="Liu Z."/>
            <person name="Lutz R."/>
            <person name="Lynch J.A."/>
            <person name="da Fonseca R.N."/>
            <person name="Posnien N."/>
            <person name="Reuter R."/>
            <person name="Roth S."/>
            <person name="Savard J."/>
            <person name="Schinko J.B."/>
            <person name="Schmitt C."/>
            <person name="Schoppmeier M."/>
            <person name="Schroder R."/>
            <person name="Shippy T.D."/>
            <person name="Simonnet F."/>
            <person name="Marques-Souza H."/>
            <person name="Tautz D."/>
            <person name="Tomoyasu Y."/>
            <person name="Trauner J."/>
            <person name="Van der Zee M."/>
            <person name="Vervoort M."/>
            <person name="Wittkopp N."/>
            <person name="Wimmer E.A."/>
            <person name="Yang X."/>
            <person name="Jones A.K."/>
            <person name="Sattelle D.B."/>
            <person name="Ebert P.R."/>
            <person name="Nelson D."/>
            <person name="Scott J.G."/>
            <person name="Beeman R.W."/>
            <person name="Muthukrishnan S."/>
            <person name="Kramer K.J."/>
            <person name="Arakane Y."/>
            <person name="Beeman R.W."/>
            <person name="Zhu Q."/>
            <person name="Hogenkamp D."/>
            <person name="Dixit R."/>
            <person name="Oppert B."/>
            <person name="Jiang H."/>
            <person name="Zou Z."/>
            <person name="Marshall J."/>
            <person name="Elpidina E."/>
            <person name="Vinokurov K."/>
            <person name="Oppert C."/>
            <person name="Zou Z."/>
            <person name="Evans J."/>
            <person name="Lu Z."/>
            <person name="Zhao P."/>
            <person name="Sumathipala N."/>
            <person name="Altincicek B."/>
            <person name="Vilcinskas A."/>
            <person name="Williams M."/>
            <person name="Hultmark D."/>
            <person name="Hetru C."/>
            <person name="Jiang H."/>
            <person name="Grimmelikhuijzen C.J."/>
            <person name="Hauser F."/>
            <person name="Cazzamali G."/>
            <person name="Williamson M."/>
            <person name="Park Y."/>
            <person name="Li B."/>
            <person name="Tanaka Y."/>
            <person name="Predel R."/>
            <person name="Neupert S."/>
            <person name="Schachtner J."/>
            <person name="Verleyen P."/>
            <person name="Raible F."/>
            <person name="Bork P."/>
            <person name="Friedrich M."/>
            <person name="Walden K.K."/>
            <person name="Robertson H.M."/>
            <person name="Angeli S."/>
            <person name="Foret S."/>
            <person name="Bucher G."/>
            <person name="Schuetz S."/>
            <person name="Maleszka R."/>
            <person name="Wimmer E.A."/>
            <person name="Beeman R.W."/>
            <person name="Lorenzen M."/>
            <person name="Tomoyasu Y."/>
            <person name="Miller S.C."/>
            <person name="Grossmann D."/>
            <person name="Bucher G."/>
        </authorList>
    </citation>
    <scope>NUCLEOTIDE SEQUENCE [LARGE SCALE GENOMIC DNA]</scope>
    <source>
        <strain evidence="1 2">Georgia GA2</strain>
    </source>
</reference>
<dbReference type="Pfam" id="PF10294">
    <property type="entry name" value="Methyltransf_16"/>
    <property type="match status" value="1"/>
</dbReference>
<dbReference type="eggNOG" id="KOG2497">
    <property type="taxonomic scope" value="Eukaryota"/>
</dbReference>
<dbReference type="GO" id="GO:0032259">
    <property type="term" value="P:methylation"/>
    <property type="evidence" value="ECO:0007669"/>
    <property type="project" value="UniProtKB-KW"/>
</dbReference>
<dbReference type="InParanoid" id="D6WHD5"/>
<dbReference type="GO" id="GO:0008276">
    <property type="term" value="F:protein methyltransferase activity"/>
    <property type="evidence" value="ECO:0000318"/>
    <property type="project" value="GO_Central"/>
</dbReference>
<dbReference type="Gene3D" id="3.40.50.150">
    <property type="entry name" value="Vaccinia Virus protein VP39"/>
    <property type="match status" value="1"/>
</dbReference>
<protein>
    <submittedName>
        <fullName evidence="1">Methyltransferase-like protein 22</fullName>
    </submittedName>
</protein>
<keyword evidence="1" id="KW-0489">Methyltransferase</keyword>
<dbReference type="PANTHER" id="PTHR23108">
    <property type="entry name" value="METHYLTRANSFERASE-RELATED"/>
    <property type="match status" value="1"/>
</dbReference>
<dbReference type="Proteomes" id="UP000007266">
    <property type="component" value="Linkage group 3"/>
</dbReference>
<dbReference type="EMBL" id="KQ971321">
    <property type="protein sequence ID" value="EFA00105.1"/>
    <property type="molecule type" value="Genomic_DNA"/>
</dbReference>
<keyword evidence="1" id="KW-0808">Transferase</keyword>
<gene>
    <name evidence="1" type="primary">AUGUSTUS-3.0.2_02921</name>
    <name evidence="1" type="ORF">TcasGA2_TC002921</name>
</gene>
<dbReference type="OMA" id="EYERCPQ"/>
<evidence type="ECO:0000313" key="1">
    <source>
        <dbReference type="EMBL" id="EFA00105.1"/>
    </source>
</evidence>
<dbReference type="InterPro" id="IPR019410">
    <property type="entry name" value="Methyltransf_16"/>
</dbReference>